<dbReference type="Gene3D" id="2.10.69.10">
    <property type="entry name" value="Cysteine Protease (Bromelain) Inhibitor, subunit H"/>
    <property type="match status" value="1"/>
</dbReference>
<accession>A0A5P1EPX5</accession>
<keyword evidence="6" id="KW-1185">Reference proteome</keyword>
<dbReference type="GO" id="GO:0004867">
    <property type="term" value="F:serine-type endopeptidase inhibitor activity"/>
    <property type="evidence" value="ECO:0007669"/>
    <property type="project" value="InterPro"/>
</dbReference>
<dbReference type="SMART" id="SM00269">
    <property type="entry name" value="BowB"/>
    <property type="match status" value="1"/>
</dbReference>
<feature type="signal peptide" evidence="3">
    <location>
        <begin position="1"/>
        <end position="20"/>
    </location>
</feature>
<feature type="chain" id="PRO_5024293569" description="Bowman-Birk serine protease inhibitors family domain-containing protein" evidence="3">
    <location>
        <begin position="21"/>
        <end position="118"/>
    </location>
</feature>
<dbReference type="EMBL" id="CM007385">
    <property type="protein sequence ID" value="ONK67703.1"/>
    <property type="molecule type" value="Genomic_DNA"/>
</dbReference>
<evidence type="ECO:0000313" key="6">
    <source>
        <dbReference type="Proteomes" id="UP000243459"/>
    </source>
</evidence>
<dbReference type="InterPro" id="IPR000877">
    <property type="entry name" value="Prot_inh_BBI"/>
</dbReference>
<dbReference type="Proteomes" id="UP000243459">
    <property type="component" value="Chromosome 5"/>
</dbReference>
<protein>
    <recommendedName>
        <fullName evidence="4">Bowman-Birk serine protease inhibitors family domain-containing protein</fullName>
    </recommendedName>
</protein>
<organism evidence="5 6">
    <name type="scientific">Asparagus officinalis</name>
    <name type="common">Garden asparagus</name>
    <dbReference type="NCBI Taxonomy" id="4686"/>
    <lineage>
        <taxon>Eukaryota</taxon>
        <taxon>Viridiplantae</taxon>
        <taxon>Streptophyta</taxon>
        <taxon>Embryophyta</taxon>
        <taxon>Tracheophyta</taxon>
        <taxon>Spermatophyta</taxon>
        <taxon>Magnoliopsida</taxon>
        <taxon>Liliopsida</taxon>
        <taxon>Asparagales</taxon>
        <taxon>Asparagaceae</taxon>
        <taxon>Asparagoideae</taxon>
        <taxon>Asparagus</taxon>
    </lineage>
</organism>
<dbReference type="InterPro" id="IPR035995">
    <property type="entry name" value="Bowman-Birk_prot_inh"/>
</dbReference>
<dbReference type="SUPFAM" id="SSF57247">
    <property type="entry name" value="Bowman-Birk inhibitor, BBI"/>
    <property type="match status" value="1"/>
</dbReference>
<dbReference type="AlphaFoldDB" id="A0A5P1EPX5"/>
<dbReference type="Gramene" id="ONK67703">
    <property type="protein sequence ID" value="ONK67703"/>
    <property type="gene ID" value="A4U43_C05F2850"/>
</dbReference>
<feature type="domain" description="Bowman-Birk serine protease inhibitors family" evidence="4">
    <location>
        <begin position="48"/>
        <end position="107"/>
    </location>
</feature>
<evidence type="ECO:0000256" key="3">
    <source>
        <dbReference type="SAM" id="SignalP"/>
    </source>
</evidence>
<sequence>MKKSSAVLVLLVAAIAFSAAERSTARSDLTDFIAAEKIEEAEIVPPLCCNECGICDRRAPEFARCECEDWVRSCHPDCRNCLVDASITQGIRYRCLDMSYDACHSKCPEPALQAIIVS</sequence>
<name>A0A5P1EPX5_ASPOF</name>
<reference evidence="6" key="1">
    <citation type="journal article" date="2017" name="Nat. Commun.">
        <title>The asparagus genome sheds light on the origin and evolution of a young Y chromosome.</title>
        <authorList>
            <person name="Harkess A."/>
            <person name="Zhou J."/>
            <person name="Xu C."/>
            <person name="Bowers J.E."/>
            <person name="Van der Hulst R."/>
            <person name="Ayyampalayam S."/>
            <person name="Mercati F."/>
            <person name="Riccardi P."/>
            <person name="McKain M.R."/>
            <person name="Kakrana A."/>
            <person name="Tang H."/>
            <person name="Ray J."/>
            <person name="Groenendijk J."/>
            <person name="Arikit S."/>
            <person name="Mathioni S.M."/>
            <person name="Nakano M."/>
            <person name="Shan H."/>
            <person name="Telgmann-Rauber A."/>
            <person name="Kanno A."/>
            <person name="Yue Z."/>
            <person name="Chen H."/>
            <person name="Li W."/>
            <person name="Chen Y."/>
            <person name="Xu X."/>
            <person name="Zhang Y."/>
            <person name="Luo S."/>
            <person name="Chen H."/>
            <person name="Gao J."/>
            <person name="Mao Z."/>
            <person name="Pires J.C."/>
            <person name="Luo M."/>
            <person name="Kudrna D."/>
            <person name="Wing R.A."/>
            <person name="Meyers B.C."/>
            <person name="Yi K."/>
            <person name="Kong H."/>
            <person name="Lavrijsen P."/>
            <person name="Sunseri F."/>
            <person name="Falavigna A."/>
            <person name="Ye Y."/>
            <person name="Leebens-Mack J.H."/>
            <person name="Chen G."/>
        </authorList>
    </citation>
    <scope>NUCLEOTIDE SEQUENCE [LARGE SCALE GENOMIC DNA]</scope>
    <source>
        <strain evidence="6">cv. DH0086</strain>
    </source>
</reference>
<keyword evidence="3" id="KW-0732">Signal</keyword>
<evidence type="ECO:0000256" key="1">
    <source>
        <dbReference type="ARBA" id="ARBA00022690"/>
    </source>
</evidence>
<evidence type="ECO:0000313" key="5">
    <source>
        <dbReference type="EMBL" id="ONK67703.1"/>
    </source>
</evidence>
<dbReference type="GO" id="GO:0005576">
    <property type="term" value="C:extracellular region"/>
    <property type="evidence" value="ECO:0007669"/>
    <property type="project" value="InterPro"/>
</dbReference>
<gene>
    <name evidence="5" type="ORF">A4U43_C05F2850</name>
</gene>
<keyword evidence="1" id="KW-0646">Protease inhibitor</keyword>
<evidence type="ECO:0000256" key="2">
    <source>
        <dbReference type="ARBA" id="ARBA00023157"/>
    </source>
</evidence>
<proteinExistence type="predicted"/>
<evidence type="ECO:0000259" key="4">
    <source>
        <dbReference type="SMART" id="SM00269"/>
    </source>
</evidence>
<keyword evidence="2" id="KW-1015">Disulfide bond</keyword>
<dbReference type="OrthoDB" id="690985at2759"/>